<keyword evidence="4 7" id="KW-0812">Transmembrane</keyword>
<keyword evidence="8" id="KW-0969">Cilium</keyword>
<keyword evidence="3" id="KW-1003">Cell membrane</keyword>
<dbReference type="RefSeq" id="WP_283435284.1">
    <property type="nucleotide sequence ID" value="NZ_FXUG01000022.1"/>
</dbReference>
<keyword evidence="8" id="KW-0282">Flagellum</keyword>
<dbReference type="PANTHER" id="PTHR30065">
    <property type="entry name" value="FLAGELLAR BIOSYNTHETIC PROTEIN FLIR"/>
    <property type="match status" value="1"/>
</dbReference>
<comment type="caution">
    <text evidence="8">The sequence shown here is derived from an EMBL/GenBank/DDBJ whole genome shotgun (WGS) entry which is preliminary data.</text>
</comment>
<dbReference type="PRINTS" id="PR00953">
    <property type="entry name" value="TYPE3IMRPROT"/>
</dbReference>
<dbReference type="Proteomes" id="UP001158067">
    <property type="component" value="Unassembled WGS sequence"/>
</dbReference>
<gene>
    <name evidence="8" type="ORF">SAMN06265222_12224</name>
</gene>
<proteinExistence type="inferred from homology"/>
<evidence type="ECO:0000256" key="5">
    <source>
        <dbReference type="ARBA" id="ARBA00022989"/>
    </source>
</evidence>
<comment type="similarity">
    <text evidence="2">Belongs to the FliR/MopE/SpaR family.</text>
</comment>
<accession>A0ABY1QP35</accession>
<feature type="transmembrane region" description="Helical" evidence="7">
    <location>
        <begin position="46"/>
        <end position="63"/>
    </location>
</feature>
<evidence type="ECO:0000256" key="6">
    <source>
        <dbReference type="ARBA" id="ARBA00023136"/>
    </source>
</evidence>
<evidence type="ECO:0000256" key="2">
    <source>
        <dbReference type="ARBA" id="ARBA00009772"/>
    </source>
</evidence>
<keyword evidence="5 7" id="KW-1133">Transmembrane helix</keyword>
<organism evidence="8 9">
    <name type="scientific">Neorhodopirellula lusitana</name>
    <dbReference type="NCBI Taxonomy" id="445327"/>
    <lineage>
        <taxon>Bacteria</taxon>
        <taxon>Pseudomonadati</taxon>
        <taxon>Planctomycetota</taxon>
        <taxon>Planctomycetia</taxon>
        <taxon>Pirellulales</taxon>
        <taxon>Pirellulaceae</taxon>
        <taxon>Neorhodopirellula</taxon>
    </lineage>
</organism>
<protein>
    <submittedName>
        <fullName evidence="8">Flagellar biosynthetic protein FliR</fullName>
    </submittedName>
</protein>
<feature type="transmembrane region" description="Helical" evidence="7">
    <location>
        <begin position="196"/>
        <end position="214"/>
    </location>
</feature>
<keyword evidence="9" id="KW-1185">Reference proteome</keyword>
<keyword evidence="8" id="KW-0966">Cell projection</keyword>
<feature type="transmembrane region" description="Helical" evidence="7">
    <location>
        <begin position="221"/>
        <end position="250"/>
    </location>
</feature>
<evidence type="ECO:0000256" key="4">
    <source>
        <dbReference type="ARBA" id="ARBA00022692"/>
    </source>
</evidence>
<dbReference type="PANTHER" id="PTHR30065:SF1">
    <property type="entry name" value="SURFACE PRESENTATION OF ANTIGENS PROTEIN SPAR"/>
    <property type="match status" value="1"/>
</dbReference>
<feature type="transmembrane region" description="Helical" evidence="7">
    <location>
        <begin position="83"/>
        <end position="108"/>
    </location>
</feature>
<dbReference type="Pfam" id="PF01311">
    <property type="entry name" value="Bac_export_1"/>
    <property type="match status" value="1"/>
</dbReference>
<evidence type="ECO:0000256" key="1">
    <source>
        <dbReference type="ARBA" id="ARBA00004651"/>
    </source>
</evidence>
<dbReference type="InterPro" id="IPR002010">
    <property type="entry name" value="T3SS_IM_R"/>
</dbReference>
<evidence type="ECO:0000313" key="8">
    <source>
        <dbReference type="EMBL" id="SMP76843.1"/>
    </source>
</evidence>
<evidence type="ECO:0000256" key="3">
    <source>
        <dbReference type="ARBA" id="ARBA00022475"/>
    </source>
</evidence>
<keyword evidence="6 7" id="KW-0472">Membrane</keyword>
<name>A0ABY1QP35_9BACT</name>
<evidence type="ECO:0000256" key="7">
    <source>
        <dbReference type="SAM" id="Phobius"/>
    </source>
</evidence>
<evidence type="ECO:0000313" key="9">
    <source>
        <dbReference type="Proteomes" id="UP001158067"/>
    </source>
</evidence>
<feature type="transmembrane region" description="Helical" evidence="7">
    <location>
        <begin position="138"/>
        <end position="161"/>
    </location>
</feature>
<comment type="subcellular location">
    <subcellularLocation>
        <location evidence="1">Cell membrane</location>
        <topology evidence="1">Multi-pass membrane protein</topology>
    </subcellularLocation>
</comment>
<sequence length="269" mass="28114">MAEPIVLQEFVDWCLAHLVVAVLVLTRLGMVVMAMPAVGAGVPKRVRGLLAITMTLLLLPTLSQRPGMETLPEIGNLLDLALAIVREGLIGLLIGATVQIVITGIQLAGEAITSTGGMQLGDSIDPTTQGSMPAIAKLVGMLVTSVMLLSGGHRMILSLLVESFDAMPPGQIIFHESIMESVIDCMTGSMASGVRVSAPVVAALLLSNLVTGLISRTMPQINVLAIGLSVNSLALLVVTSLTIGSVAWIFQENFATSLERLSLIWAKGG</sequence>
<feature type="transmembrane region" description="Helical" evidence="7">
    <location>
        <begin position="15"/>
        <end position="34"/>
    </location>
</feature>
<dbReference type="EMBL" id="FXUG01000022">
    <property type="protein sequence ID" value="SMP76843.1"/>
    <property type="molecule type" value="Genomic_DNA"/>
</dbReference>
<reference evidence="8 9" key="1">
    <citation type="submission" date="2017-05" db="EMBL/GenBank/DDBJ databases">
        <authorList>
            <person name="Varghese N."/>
            <person name="Submissions S."/>
        </authorList>
    </citation>
    <scope>NUCLEOTIDE SEQUENCE [LARGE SCALE GENOMIC DNA]</scope>
    <source>
        <strain evidence="8 9">DSM 25457</strain>
    </source>
</reference>